<dbReference type="CDD" id="cd00067">
    <property type="entry name" value="GAL4"/>
    <property type="match status" value="1"/>
</dbReference>
<dbReference type="VEuPathDB" id="FungiDB:A1O9_03112"/>
<dbReference type="InterPro" id="IPR007219">
    <property type="entry name" value="XnlR_reg_dom"/>
</dbReference>
<dbReference type="GO" id="GO:0008270">
    <property type="term" value="F:zinc ion binding"/>
    <property type="evidence" value="ECO:0007669"/>
    <property type="project" value="InterPro"/>
</dbReference>
<evidence type="ECO:0000256" key="1">
    <source>
        <dbReference type="ARBA" id="ARBA00004123"/>
    </source>
</evidence>
<dbReference type="CDD" id="cd12148">
    <property type="entry name" value="fungal_TF_MHR"/>
    <property type="match status" value="1"/>
</dbReference>
<keyword evidence="11" id="KW-1185">Reference proteome</keyword>
<evidence type="ECO:0000256" key="6">
    <source>
        <dbReference type="ARBA" id="ARBA00023163"/>
    </source>
</evidence>
<dbReference type="Pfam" id="PF00172">
    <property type="entry name" value="Zn_clus"/>
    <property type="match status" value="1"/>
</dbReference>
<evidence type="ECO:0000256" key="3">
    <source>
        <dbReference type="ARBA" id="ARBA00022833"/>
    </source>
</evidence>
<dbReference type="PANTHER" id="PTHR31313">
    <property type="entry name" value="TY1 ENHANCER ACTIVATOR"/>
    <property type="match status" value="1"/>
</dbReference>
<comment type="caution">
    <text evidence="10">The sequence shown here is derived from an EMBL/GenBank/DDBJ whole genome shotgun (WGS) entry which is preliminary data.</text>
</comment>
<keyword evidence="4" id="KW-0805">Transcription regulation</keyword>
<dbReference type="GO" id="GO:0006351">
    <property type="term" value="P:DNA-templated transcription"/>
    <property type="evidence" value="ECO:0007669"/>
    <property type="project" value="InterPro"/>
</dbReference>
<dbReference type="PANTHER" id="PTHR31313:SF81">
    <property type="entry name" value="TY1 ENHANCER ACTIVATOR"/>
    <property type="match status" value="1"/>
</dbReference>
<accession>A0A072Q0W9</accession>
<dbReference type="InterPro" id="IPR036864">
    <property type="entry name" value="Zn2-C6_fun-type_DNA-bd_sf"/>
</dbReference>
<dbReference type="GeneID" id="25278051"/>
<dbReference type="STRING" id="1182545.A0A072Q0W9"/>
<dbReference type="Gene3D" id="4.10.240.10">
    <property type="entry name" value="Zn(2)-C6 fungal-type DNA-binding domain"/>
    <property type="match status" value="1"/>
</dbReference>
<keyword evidence="3" id="KW-0862">Zinc</keyword>
<keyword evidence="7" id="KW-0539">Nucleus</keyword>
<dbReference type="InterPro" id="IPR051615">
    <property type="entry name" value="Transcr_Regulatory_Elem"/>
</dbReference>
<evidence type="ECO:0000256" key="5">
    <source>
        <dbReference type="ARBA" id="ARBA00023125"/>
    </source>
</evidence>
<evidence type="ECO:0000256" key="8">
    <source>
        <dbReference type="SAM" id="Coils"/>
    </source>
</evidence>
<gene>
    <name evidence="10" type="ORF">A1O9_03112</name>
</gene>
<dbReference type="GO" id="GO:0000981">
    <property type="term" value="F:DNA-binding transcription factor activity, RNA polymerase II-specific"/>
    <property type="evidence" value="ECO:0007669"/>
    <property type="project" value="InterPro"/>
</dbReference>
<keyword evidence="6" id="KW-0804">Transcription</keyword>
<evidence type="ECO:0000256" key="2">
    <source>
        <dbReference type="ARBA" id="ARBA00022723"/>
    </source>
</evidence>
<dbReference type="InterPro" id="IPR001138">
    <property type="entry name" value="Zn2Cys6_DnaBD"/>
</dbReference>
<name>A0A072Q0W9_9EURO</name>
<protein>
    <recommendedName>
        <fullName evidence="9">Xylanolytic transcriptional activator regulatory domain-containing protein</fullName>
    </recommendedName>
</protein>
<dbReference type="OrthoDB" id="4121088at2759"/>
<keyword evidence="8" id="KW-0175">Coiled coil</keyword>
<evidence type="ECO:0000256" key="4">
    <source>
        <dbReference type="ARBA" id="ARBA00023015"/>
    </source>
</evidence>
<proteinExistence type="predicted"/>
<sequence length="624" mass="69652">MYCRLKKTKCHYAPDGCQKCRRLGLACVVPLEDQRKHPASKSEIKELRERVAELEAALEAARSQQKTAPKPPHRELGVTETLSQSNNLISRLTQRDWQLNSNAEGQFKFFGPTSSVHLTESISISLLDSCGAAGINEDDLAINDLDPDTQIHLLDVYWKYQHTVLQVFQKDTFLKGLQQRQPKYVSKALIYSVFACAARISPRADLKALALPRTEDDFGDDLPYLLAKATQYTEEELKRPRITTIQSLLLLSVLNSALGNDTKGWLLTGDACRLAVDLGIHKNDAMKLPPGNLSLEDVQSRQLVYWACVVFDRFWGLYLGRPFCLNATDIPAQEAKWMAVNSSWEAKMAYAWVSLLVIIGDICDVLNADVRAYEQLDDFDRKLQSWRSNLDPSLQYRKGCPASVSSLNLQYSAAMTLLHQPTARFGSRPEEPSMRNAYSRRQCITFATAMASCLQNFQQQHGDVTALSGVALHSISLAATTLVASIAEKKSVDVSSQMHSLKACVRALGELETTYLVARRVRKIIQLIIRVCHLETDYVESQQRPVPVPAISTSPARLVDSSVIDEVVVEDLLSLETQFGDGPVMSEYSPFAFDAHLPMSAQFDIFHTFDAEAVVGPDTFSRTN</sequence>
<dbReference type="SUPFAM" id="SSF57701">
    <property type="entry name" value="Zn2/Cys6 DNA-binding domain"/>
    <property type="match status" value="1"/>
</dbReference>
<keyword evidence="5" id="KW-0238">DNA-binding</keyword>
<dbReference type="RefSeq" id="XP_013264135.1">
    <property type="nucleotide sequence ID" value="XM_013408681.1"/>
</dbReference>
<evidence type="ECO:0000313" key="10">
    <source>
        <dbReference type="EMBL" id="KEF61545.1"/>
    </source>
</evidence>
<keyword evidence="2" id="KW-0479">Metal-binding</keyword>
<feature type="domain" description="Xylanolytic transcriptional activator regulatory" evidence="9">
    <location>
        <begin position="264"/>
        <end position="337"/>
    </location>
</feature>
<reference evidence="10 11" key="1">
    <citation type="submission" date="2013-03" db="EMBL/GenBank/DDBJ databases">
        <title>The Genome Sequence of Exophiala aquamarina CBS 119918.</title>
        <authorList>
            <consortium name="The Broad Institute Genomics Platform"/>
            <person name="Cuomo C."/>
            <person name="de Hoog S."/>
            <person name="Gorbushina A."/>
            <person name="Walker B."/>
            <person name="Young S.K."/>
            <person name="Zeng Q."/>
            <person name="Gargeya S."/>
            <person name="Fitzgerald M."/>
            <person name="Haas B."/>
            <person name="Abouelleil A."/>
            <person name="Allen A.W."/>
            <person name="Alvarado L."/>
            <person name="Arachchi H.M."/>
            <person name="Berlin A.M."/>
            <person name="Chapman S.B."/>
            <person name="Gainer-Dewar J."/>
            <person name="Goldberg J."/>
            <person name="Griggs A."/>
            <person name="Gujja S."/>
            <person name="Hansen M."/>
            <person name="Howarth C."/>
            <person name="Imamovic A."/>
            <person name="Ireland A."/>
            <person name="Larimer J."/>
            <person name="McCowan C."/>
            <person name="Murphy C."/>
            <person name="Pearson M."/>
            <person name="Poon T.W."/>
            <person name="Priest M."/>
            <person name="Roberts A."/>
            <person name="Saif S."/>
            <person name="Shea T."/>
            <person name="Sisk P."/>
            <person name="Sykes S."/>
            <person name="Wortman J."/>
            <person name="Nusbaum C."/>
            <person name="Birren B."/>
        </authorList>
    </citation>
    <scope>NUCLEOTIDE SEQUENCE [LARGE SCALE GENOMIC DNA]</scope>
    <source>
        <strain evidence="10 11">CBS 119918</strain>
    </source>
</reference>
<evidence type="ECO:0000313" key="11">
    <source>
        <dbReference type="Proteomes" id="UP000027920"/>
    </source>
</evidence>
<dbReference type="AlphaFoldDB" id="A0A072Q0W9"/>
<organism evidence="10 11">
    <name type="scientific">Exophiala aquamarina CBS 119918</name>
    <dbReference type="NCBI Taxonomy" id="1182545"/>
    <lineage>
        <taxon>Eukaryota</taxon>
        <taxon>Fungi</taxon>
        <taxon>Dikarya</taxon>
        <taxon>Ascomycota</taxon>
        <taxon>Pezizomycotina</taxon>
        <taxon>Eurotiomycetes</taxon>
        <taxon>Chaetothyriomycetidae</taxon>
        <taxon>Chaetothyriales</taxon>
        <taxon>Herpotrichiellaceae</taxon>
        <taxon>Exophiala</taxon>
    </lineage>
</organism>
<dbReference type="GO" id="GO:0005634">
    <property type="term" value="C:nucleus"/>
    <property type="evidence" value="ECO:0007669"/>
    <property type="project" value="UniProtKB-SubCell"/>
</dbReference>
<dbReference type="Pfam" id="PF04082">
    <property type="entry name" value="Fungal_trans"/>
    <property type="match status" value="1"/>
</dbReference>
<dbReference type="HOGENOM" id="CLU_019850_0_0_1"/>
<evidence type="ECO:0000256" key="7">
    <source>
        <dbReference type="ARBA" id="ARBA00023242"/>
    </source>
</evidence>
<dbReference type="GO" id="GO:0003677">
    <property type="term" value="F:DNA binding"/>
    <property type="evidence" value="ECO:0007669"/>
    <property type="project" value="UniProtKB-KW"/>
</dbReference>
<evidence type="ECO:0000259" key="9">
    <source>
        <dbReference type="SMART" id="SM00906"/>
    </source>
</evidence>
<dbReference type="Proteomes" id="UP000027920">
    <property type="component" value="Unassembled WGS sequence"/>
</dbReference>
<dbReference type="EMBL" id="AMGV01000002">
    <property type="protein sequence ID" value="KEF61545.1"/>
    <property type="molecule type" value="Genomic_DNA"/>
</dbReference>
<feature type="coiled-coil region" evidence="8">
    <location>
        <begin position="37"/>
        <end position="64"/>
    </location>
</feature>
<dbReference type="SMART" id="SM00906">
    <property type="entry name" value="Fungal_trans"/>
    <property type="match status" value="1"/>
</dbReference>
<comment type="subcellular location">
    <subcellularLocation>
        <location evidence="1">Nucleus</location>
    </subcellularLocation>
</comment>